<dbReference type="Pfam" id="PF01799">
    <property type="entry name" value="Fer2_2"/>
    <property type="match status" value="1"/>
</dbReference>
<organism evidence="2 3">
    <name type="scientific">Sphingomonas kyeonggiensis</name>
    <dbReference type="NCBI Taxonomy" id="1268553"/>
    <lineage>
        <taxon>Bacteria</taxon>
        <taxon>Pseudomonadati</taxon>
        <taxon>Pseudomonadota</taxon>
        <taxon>Alphaproteobacteria</taxon>
        <taxon>Sphingomonadales</taxon>
        <taxon>Sphingomonadaceae</taxon>
        <taxon>Sphingomonas</taxon>
    </lineage>
</organism>
<feature type="domain" description="[2Fe-2S]-binding" evidence="1">
    <location>
        <begin position="31"/>
        <end position="94"/>
    </location>
</feature>
<reference evidence="2 3" key="1">
    <citation type="submission" date="2020-08" db="EMBL/GenBank/DDBJ databases">
        <title>Genomic Encyclopedia of Type Strains, Phase IV (KMG-IV): sequencing the most valuable type-strain genomes for metagenomic binning, comparative biology and taxonomic classification.</title>
        <authorList>
            <person name="Goeker M."/>
        </authorList>
    </citation>
    <scope>NUCLEOTIDE SEQUENCE [LARGE SCALE GENOMIC DNA]</scope>
    <source>
        <strain evidence="2 3">DSM 101806</strain>
    </source>
</reference>
<name>A0A7W6JTU8_9SPHN</name>
<dbReference type="PANTHER" id="PTHR45331:SF2">
    <property type="entry name" value="OXIDOREDUCTASE WITH IRON-SULFUR SUBUNIT"/>
    <property type="match status" value="1"/>
</dbReference>
<dbReference type="InterPro" id="IPR036884">
    <property type="entry name" value="2Fe-2S-bd_dom_sf"/>
</dbReference>
<dbReference type="AlphaFoldDB" id="A0A7W6JTU8"/>
<dbReference type="RefSeq" id="WP_425506561.1">
    <property type="nucleotide sequence ID" value="NZ_JACIEH010000002.1"/>
</dbReference>
<dbReference type="SUPFAM" id="SSF47741">
    <property type="entry name" value="CO dehydrogenase ISP C-domain like"/>
    <property type="match status" value="1"/>
</dbReference>
<dbReference type="Proteomes" id="UP000557392">
    <property type="component" value="Unassembled WGS sequence"/>
</dbReference>
<comment type="caution">
    <text evidence="2">The sequence shown here is derived from an EMBL/GenBank/DDBJ whole genome shotgun (WGS) entry which is preliminary data.</text>
</comment>
<sequence length="99" mass="10603">MVNAAPVPCICPPIASCLTLAAKVDGREIITIEGIADGDNLHPMQQAFIDHDTLQCGYCTPGQIMTATACAREGHATSRKDIREYMSGNNRGATATKRR</sequence>
<dbReference type="GO" id="GO:0046872">
    <property type="term" value="F:metal ion binding"/>
    <property type="evidence" value="ECO:0007669"/>
    <property type="project" value="InterPro"/>
</dbReference>
<dbReference type="GO" id="GO:0051537">
    <property type="term" value="F:2 iron, 2 sulfur cluster binding"/>
    <property type="evidence" value="ECO:0007669"/>
    <property type="project" value="TreeGrafter"/>
</dbReference>
<dbReference type="Gene3D" id="1.10.150.120">
    <property type="entry name" value="[2Fe-2S]-binding domain"/>
    <property type="match status" value="1"/>
</dbReference>
<evidence type="ECO:0000313" key="3">
    <source>
        <dbReference type="Proteomes" id="UP000557392"/>
    </source>
</evidence>
<evidence type="ECO:0000259" key="1">
    <source>
        <dbReference type="Pfam" id="PF01799"/>
    </source>
</evidence>
<accession>A0A7W6JTU8</accession>
<proteinExistence type="predicted"/>
<dbReference type="InterPro" id="IPR002888">
    <property type="entry name" value="2Fe-2S-bd"/>
</dbReference>
<dbReference type="GO" id="GO:0016903">
    <property type="term" value="F:oxidoreductase activity, acting on the aldehyde or oxo group of donors"/>
    <property type="evidence" value="ECO:0007669"/>
    <property type="project" value="TreeGrafter"/>
</dbReference>
<protein>
    <submittedName>
        <fullName evidence="2">Aerobic-type carbon monoxide dehydrogenase small subunit (CoxS/CutS family)</fullName>
    </submittedName>
</protein>
<dbReference type="InterPro" id="IPR052914">
    <property type="entry name" value="Aldehyde_Oxdr_Iron-Sulfur"/>
</dbReference>
<gene>
    <name evidence="2" type="ORF">GGR46_002920</name>
</gene>
<keyword evidence="3" id="KW-1185">Reference proteome</keyword>
<dbReference type="EMBL" id="JACIEH010000002">
    <property type="protein sequence ID" value="MBB4099356.1"/>
    <property type="molecule type" value="Genomic_DNA"/>
</dbReference>
<dbReference type="PANTHER" id="PTHR45331">
    <property type="entry name" value="OXIDOREDUCTASE, IRON-SULPHUR BINDING SUBUNIT-RELATED-RELATED"/>
    <property type="match status" value="1"/>
</dbReference>
<evidence type="ECO:0000313" key="2">
    <source>
        <dbReference type="EMBL" id="MBB4099356.1"/>
    </source>
</evidence>